<feature type="compositionally biased region" description="Low complexity" evidence="1">
    <location>
        <begin position="894"/>
        <end position="905"/>
    </location>
</feature>
<dbReference type="Proteomes" id="UP000032534">
    <property type="component" value="Unassembled WGS sequence"/>
</dbReference>
<comment type="caution">
    <text evidence="4">The sequence shown here is derived from an EMBL/GenBank/DDBJ whole genome shotgun (WGS) entry which is preliminary data.</text>
</comment>
<feature type="region of interest" description="Disordered" evidence="1">
    <location>
        <begin position="876"/>
        <end position="980"/>
    </location>
</feature>
<evidence type="ECO:0000256" key="1">
    <source>
        <dbReference type="SAM" id="MobiDB-lite"/>
    </source>
</evidence>
<dbReference type="RefSeq" id="WP_044647174.1">
    <property type="nucleotide sequence ID" value="NZ_JTHP01000033.1"/>
</dbReference>
<dbReference type="AlphaFoldDB" id="A0A0D7WZG2"/>
<name>A0A0D7WZG2_9BACL</name>
<dbReference type="OrthoDB" id="2931061at2"/>
<feature type="compositionally biased region" description="Gly residues" evidence="1">
    <location>
        <begin position="906"/>
        <end position="916"/>
    </location>
</feature>
<gene>
    <name evidence="4" type="ORF">QD47_16515</name>
</gene>
<feature type="compositionally biased region" description="Low complexity" evidence="1">
    <location>
        <begin position="925"/>
        <end position="940"/>
    </location>
</feature>
<evidence type="ECO:0000259" key="3">
    <source>
        <dbReference type="Pfam" id="PF20014"/>
    </source>
</evidence>
<evidence type="ECO:0008006" key="6">
    <source>
        <dbReference type="Google" id="ProtNLM"/>
    </source>
</evidence>
<proteinExistence type="predicted"/>
<accession>A0A0D7WZG2</accession>
<feature type="compositionally biased region" description="Low complexity" evidence="1">
    <location>
        <begin position="947"/>
        <end position="979"/>
    </location>
</feature>
<feature type="domain" description="GTPase-associated protein 1 N-terminal" evidence="2">
    <location>
        <begin position="9"/>
        <end position="145"/>
    </location>
</feature>
<dbReference type="PATRIC" id="fig|159743.3.peg.3670"/>
<keyword evidence="5" id="KW-1185">Reference proteome</keyword>
<dbReference type="Pfam" id="PF20013">
    <property type="entry name" value="GAP1-N2"/>
    <property type="match status" value="1"/>
</dbReference>
<dbReference type="Pfam" id="PF20014">
    <property type="entry name" value="GAP1-M"/>
    <property type="match status" value="1"/>
</dbReference>
<dbReference type="InterPro" id="IPR045401">
    <property type="entry name" value="GAP1-M"/>
</dbReference>
<dbReference type="EMBL" id="JTHP01000033">
    <property type="protein sequence ID" value="KJD44586.1"/>
    <property type="molecule type" value="Genomic_DNA"/>
</dbReference>
<evidence type="ECO:0000313" key="4">
    <source>
        <dbReference type="EMBL" id="KJD44586.1"/>
    </source>
</evidence>
<sequence>MSNSTSHLIQQQMYTRERRGIFRSTEGFDTVANSKGLDTTFIKKVLHPLCVYDAPAALTARGEKQESVYPEAMHLVRTESGDVVLGRSIYKAADFTGLRSAFFTHNYVIPAGQGESPSDYKQWLNTSFVDTYDIEQGTELPELERLPGGSVFPSVDPSGVLSQLQLGEEMFKQLLYAVMMSATGRKKVYIALNVPVEAVASSAKLLLGVLYAALPYAFRNRLGFLTYAKEPHSRKGIHLMFVEPFSLRPGDRNVEKDFVFDLTNSGRVLNVDAEQVRQPYFDWIAHTLLNGETPDDFFKFAEQMLTGMEAGRDLTLSSYHELITLYRIEQGERGLYNERRISVLRSLTDYLSSPDALPRKMRLNDLFLSFFDHEFDRVKDGYIPDVGLVDCFKDYYKVHARSSENRLVEYLIRSLNNAYTARNTEAVTYIYHTIEENPSLGKSYFTKVLGNPALTKMLFIPYMDSQMKRTPDVKGLLAVVHEWGSRYIEVSSNADFQLLAESALMGRLRAERKPVEAVAAIHQRLQQWKSSSTGGKLSPLEQSGLTERLQEASDRYLLTEVELKEISPDQVVQIPFFTRPDLVQWVGKLPAPLKGQAVRLIAAYDWFSTENPEPSVLDGLEPGEVEKVQDWAYSWLPQQLAEGHFARLLPAFYRSDGTGEGILDFARLVSSIRKWAKDNDTMYRFIRWSEGHAEFATPRGGFEPAYRRALLLFFQKEGREGLHKKTLWREYFEPAKPVFKNFYLTARRETDTPLVKTLRRFRKGGVISGIVLVVIAGTLGGLKAAGVIGSEATPAPVTTPKPVQPPVVEPAVPVKEEPTAIVTHVPNTKATTKMVKLLFAFQTSAEQAAFKPKKLDIVGADQQEYSYENFTLTEQNDKEAASKANTGQSGDAKTGSATTGSTTAGGATGSTVGGGTSSRNSADQAGTVTGQSGAGTTSGTPTGGSGTATDGTTGSSTTSGGATGTTSNQGTGSVNGTGTDFNASTEYDLKQYPYRTLLTIWQRLELDDASTVTVDGKEYPLVQVKTAD</sequence>
<evidence type="ECO:0000259" key="2">
    <source>
        <dbReference type="Pfam" id="PF20013"/>
    </source>
</evidence>
<organism evidence="4 5">
    <name type="scientific">Paenibacillus terrae</name>
    <dbReference type="NCBI Taxonomy" id="159743"/>
    <lineage>
        <taxon>Bacteria</taxon>
        <taxon>Bacillati</taxon>
        <taxon>Bacillota</taxon>
        <taxon>Bacilli</taxon>
        <taxon>Bacillales</taxon>
        <taxon>Paenibacillaceae</taxon>
        <taxon>Paenibacillus</taxon>
    </lineage>
</organism>
<dbReference type="InterPro" id="IPR045402">
    <property type="entry name" value="GAP1-N2"/>
</dbReference>
<protein>
    <recommendedName>
        <fullName evidence="6">Glycosyltransferase</fullName>
    </recommendedName>
</protein>
<evidence type="ECO:0000313" key="5">
    <source>
        <dbReference type="Proteomes" id="UP000032534"/>
    </source>
</evidence>
<feature type="domain" description="GTPase-associated protein 1 middle" evidence="3">
    <location>
        <begin position="161"/>
        <end position="264"/>
    </location>
</feature>
<reference evidence="4 5" key="1">
    <citation type="submission" date="2014-11" db="EMBL/GenBank/DDBJ databases">
        <title>Draft Genome Sequences of Paenibacillus polymyxa NRRL B-30509 and Paenibacillus terrae NRRL B-30644, Strains from a Poultry Environment that Produce Tridecaptin A and Paenicidins.</title>
        <authorList>
            <person name="van Belkum M.J."/>
            <person name="Lohans C.T."/>
            <person name="Vederas J.C."/>
        </authorList>
    </citation>
    <scope>NUCLEOTIDE SEQUENCE [LARGE SCALE GENOMIC DNA]</scope>
    <source>
        <strain evidence="4 5">NRRL B-30644</strain>
    </source>
</reference>